<evidence type="ECO:0000256" key="6">
    <source>
        <dbReference type="ARBA" id="ARBA00022989"/>
    </source>
</evidence>
<dbReference type="GO" id="GO:0003950">
    <property type="term" value="F:NAD+ poly-ADP-ribosyltransferase activity"/>
    <property type="evidence" value="ECO:0007669"/>
    <property type="project" value="InterPro"/>
</dbReference>
<keyword evidence="3" id="KW-0328">Glycosyltransferase</keyword>
<evidence type="ECO:0000256" key="11">
    <source>
        <dbReference type="SAM" id="Phobius"/>
    </source>
</evidence>
<dbReference type="InterPro" id="IPR052056">
    <property type="entry name" value="Mono-ARTD/PARP"/>
</dbReference>
<dbReference type="EMBL" id="HBIJ01020007">
    <property type="protein sequence ID" value="CAE0372318.1"/>
    <property type="molecule type" value="Transcribed_RNA"/>
</dbReference>
<keyword evidence="4" id="KW-0808">Transferase</keyword>
<evidence type="ECO:0000256" key="9">
    <source>
        <dbReference type="ARBA" id="ARBA00023242"/>
    </source>
</evidence>
<dbReference type="PANTHER" id="PTHR14453:SF67">
    <property type="entry name" value="POLY [ADP-RIBOSE] POLYMERASE"/>
    <property type="match status" value="1"/>
</dbReference>
<dbReference type="GO" id="GO:0003714">
    <property type="term" value="F:transcription corepressor activity"/>
    <property type="evidence" value="ECO:0007669"/>
    <property type="project" value="TreeGrafter"/>
</dbReference>
<dbReference type="Pfam" id="PF01094">
    <property type="entry name" value="ANF_receptor"/>
    <property type="match status" value="1"/>
</dbReference>
<evidence type="ECO:0000313" key="13">
    <source>
        <dbReference type="EMBL" id="CAE0372318.1"/>
    </source>
</evidence>
<dbReference type="GO" id="GO:0016020">
    <property type="term" value="C:membrane"/>
    <property type="evidence" value="ECO:0007669"/>
    <property type="project" value="UniProtKB-SubCell"/>
</dbReference>
<proteinExistence type="predicted"/>
<evidence type="ECO:0000256" key="5">
    <source>
        <dbReference type="ARBA" id="ARBA00022692"/>
    </source>
</evidence>
<gene>
    <name evidence="13" type="ORF">ALAG00032_LOCUS13102</name>
</gene>
<keyword evidence="6 11" id="KW-1133">Transmembrane helix</keyword>
<evidence type="ECO:0000256" key="1">
    <source>
        <dbReference type="ARBA" id="ARBA00004123"/>
    </source>
</evidence>
<dbReference type="InterPro" id="IPR012317">
    <property type="entry name" value="Poly(ADP-ribose)pol_cat_dom"/>
</dbReference>
<feature type="compositionally biased region" description="Basic and acidic residues" evidence="10">
    <location>
        <begin position="1326"/>
        <end position="1337"/>
    </location>
</feature>
<evidence type="ECO:0000256" key="3">
    <source>
        <dbReference type="ARBA" id="ARBA00022676"/>
    </source>
</evidence>
<accession>A0A7S3NNL0</accession>
<dbReference type="InterPro" id="IPR028082">
    <property type="entry name" value="Peripla_BP_I"/>
</dbReference>
<organism evidence="13">
    <name type="scientific">Aureoumbra lagunensis</name>
    <dbReference type="NCBI Taxonomy" id="44058"/>
    <lineage>
        <taxon>Eukaryota</taxon>
        <taxon>Sar</taxon>
        <taxon>Stramenopiles</taxon>
        <taxon>Ochrophyta</taxon>
        <taxon>Pelagophyceae</taxon>
        <taxon>Pelagomonadales</taxon>
        <taxon>Aureoumbra</taxon>
    </lineage>
</organism>
<dbReference type="SUPFAM" id="SSF53822">
    <property type="entry name" value="Periplasmic binding protein-like I"/>
    <property type="match status" value="1"/>
</dbReference>
<protein>
    <recommendedName>
        <fullName evidence="12">PARP catalytic domain-containing protein</fullName>
    </recommendedName>
</protein>
<dbReference type="SUPFAM" id="SSF56399">
    <property type="entry name" value="ADP-ribosylation"/>
    <property type="match status" value="1"/>
</dbReference>
<comment type="subcellular location">
    <subcellularLocation>
        <location evidence="2">Membrane</location>
    </subcellularLocation>
    <subcellularLocation>
        <location evidence="1">Nucleus</location>
    </subcellularLocation>
</comment>
<feature type="domain" description="PARP catalytic" evidence="12">
    <location>
        <begin position="1427"/>
        <end position="1614"/>
    </location>
</feature>
<feature type="region of interest" description="Disordered" evidence="10">
    <location>
        <begin position="1326"/>
        <end position="1355"/>
    </location>
</feature>
<name>A0A7S3NNL0_9STRA</name>
<dbReference type="GO" id="GO:0005737">
    <property type="term" value="C:cytoplasm"/>
    <property type="evidence" value="ECO:0007669"/>
    <property type="project" value="TreeGrafter"/>
</dbReference>
<sequence length="1614" mass="179969">MKFVATNMNMTGHSLEPNILPWSIVPSRLVIKEEHADEEHTDEEHTDEEHADDQVRYVAILSAIDTIKVEATSPNFLKRVEPLEQSIVRALFDLAQLPTGEEPKAVVLILPHYLSESDFQVLLPDGNPLDEDDQKSAAIILAQRHPTIDLIIRTGSTETEIELYDDWSGHPFALAQITNGARGKLVTQIHLELDDTDFGVREATATNILLDCQIDQDNNILSTINEYKTQAQNVLESTIVGDVTSITNQGCDGEGLCYGPRFASLALRETYDAFVTFVNSDDFVQDLQGRVTMADLYRALPNLDEVAAIRIFFDSTVETRLSALNIINSLLTDVASIPYSDSVSYKWAFVDGIPSITDLSIYGLTIDELRLVIEAQNGNLFNDGFLLISDRDRLESSFPDERIDMLMGVTQFEIVAHYLQTLGSFDPVLVFNKTLAVSRDPDITIAHVALLCGTGPRRTEECDHARAAAAMLNDGFDGFFDDLSLTRIVTYTAYVGKEDTSIFGYRTCGVENKAIDGLIDIINNRLPEGDSLTGVITSCSSDVAQISSIEARATVAAATGRDANYIIVSPSSTATELNDDNAYPSVARLVTSENLIGSATARLAEDYGWDRVAMIYEDSIWGSSAAQGFVDRHLSNEFGGTILGDGNCIADSCAHYALHPETNQPVGLSVPAGYVTTDTVNELLDFVQTNGASIIFLIFFDEEQRLFFTAANDRGFVETPGYGWITNLPTDSALIDSTGEPILDAINGQLGSLGFVEDFPDYGEADLYTSYLDIRSSSVSIEACSIEGRTNAAPDDDNPISPNVFGTFDVCDTDNDPTTSSTYGQVWFDAVLVLAYGIARSSNTIHDMYNSIISQSVEGISGTIILSSSTGDRLNRLNLANLQVVETFNSRRRLRAVSLPASKATFIDVAEYDASNDNLNFLADATVNFPGDTTEIPVDSTQEENNDESNNKTKSNSSIIIIIVVIAACVLCCLGTIFLYIVRRQQNQFREEALQFAAEYDVTRPFLRRRKRIIIEKSRADIGAPPKFPLYNRNVIETPQIPMATDEMESEMDLDYEESMHDGHGTNHLENNNNTSDDAAIELIDHTTKDDAKQEDAGIHANARTVFRDMWCWQEDDDQLYRHRDANLIDGNWVQYSDVDQERLCDLWTLVQRDEATSPVLRVDASDASAAYAINVDRMTQTRIGIKDAGTRQVRRIPGRRRVYLTFYWLEDPEPQKWKNASDGKVYQPDKDVPWTQYTDDGVQNHLARLFASFQADPRASLIRDKNFSTARSVVDHTNDWILRLNQWNQITTNYAEVQYEIDIRTFEQTRLDTGKVRCIAVRMEHPDSPDRDRHDAIDDEEYRPPPGLPQKDRLLPLSPGMQISLIKAPRTLAENYGDWGYGAELDPQTGDVLAEGWFPMICVEKKTQIAAMPQGIANLLVTQTQPPSEWTGAETIFSNNTNVRLIPGTREWRDLSALFDIERYSISSILRIQHFDRWSVYRTYGIGKKEIRPVFHGTTREAAEKILATGLNRDYAKNSVYGRGVNFFLDSSKSCHRDYGNLGIDSKYVFVCSIFVNSMTRGDEDAIIPQGYDTFVDSISKPTLYVTTHDAQCYTHYLVKLAAASRNNLTPSP</sequence>
<evidence type="ECO:0000256" key="8">
    <source>
        <dbReference type="ARBA" id="ARBA00023136"/>
    </source>
</evidence>
<keyword evidence="8 11" id="KW-0472">Membrane</keyword>
<dbReference type="InterPro" id="IPR001828">
    <property type="entry name" value="ANF_lig-bd_rcpt"/>
</dbReference>
<feature type="transmembrane region" description="Helical" evidence="11">
    <location>
        <begin position="959"/>
        <end position="982"/>
    </location>
</feature>
<dbReference type="GO" id="GO:0005634">
    <property type="term" value="C:nucleus"/>
    <property type="evidence" value="ECO:0007669"/>
    <property type="project" value="UniProtKB-SubCell"/>
</dbReference>
<evidence type="ECO:0000259" key="12">
    <source>
        <dbReference type="PROSITE" id="PS51059"/>
    </source>
</evidence>
<dbReference type="PROSITE" id="PS51059">
    <property type="entry name" value="PARP_CATALYTIC"/>
    <property type="match status" value="1"/>
</dbReference>
<evidence type="ECO:0000256" key="7">
    <source>
        <dbReference type="ARBA" id="ARBA00023027"/>
    </source>
</evidence>
<dbReference type="Gene3D" id="3.90.228.10">
    <property type="match status" value="1"/>
</dbReference>
<dbReference type="PANTHER" id="PTHR14453">
    <property type="entry name" value="PARP/ZINC FINGER CCCH TYPE DOMAIN CONTAINING PROTEIN"/>
    <property type="match status" value="1"/>
</dbReference>
<feature type="region of interest" description="Disordered" evidence="10">
    <location>
        <begin position="933"/>
        <end position="953"/>
    </location>
</feature>
<dbReference type="Gene3D" id="3.40.50.2300">
    <property type="match status" value="2"/>
</dbReference>
<evidence type="ECO:0000256" key="4">
    <source>
        <dbReference type="ARBA" id="ARBA00022679"/>
    </source>
</evidence>
<reference evidence="13" key="1">
    <citation type="submission" date="2021-01" db="EMBL/GenBank/DDBJ databases">
        <authorList>
            <person name="Corre E."/>
            <person name="Pelletier E."/>
            <person name="Niang G."/>
            <person name="Scheremetjew M."/>
            <person name="Finn R."/>
            <person name="Kale V."/>
            <person name="Holt S."/>
            <person name="Cochrane G."/>
            <person name="Meng A."/>
            <person name="Brown T."/>
            <person name="Cohen L."/>
        </authorList>
    </citation>
    <scope>NUCLEOTIDE SEQUENCE</scope>
    <source>
        <strain evidence="13">CCMP1510</strain>
    </source>
</reference>
<keyword evidence="5 11" id="KW-0812">Transmembrane</keyword>
<keyword evidence="9" id="KW-0539">Nucleus</keyword>
<dbReference type="GO" id="GO:0010629">
    <property type="term" value="P:negative regulation of gene expression"/>
    <property type="evidence" value="ECO:0007669"/>
    <property type="project" value="TreeGrafter"/>
</dbReference>
<evidence type="ECO:0000256" key="10">
    <source>
        <dbReference type="SAM" id="MobiDB-lite"/>
    </source>
</evidence>
<keyword evidence="7" id="KW-0520">NAD</keyword>
<evidence type="ECO:0000256" key="2">
    <source>
        <dbReference type="ARBA" id="ARBA00004370"/>
    </source>
</evidence>